<reference evidence="3" key="1">
    <citation type="submission" date="2020-03" db="EMBL/GenBank/DDBJ databases">
        <title>The deep terrestrial virosphere.</title>
        <authorList>
            <person name="Holmfeldt K."/>
            <person name="Nilsson E."/>
            <person name="Simone D."/>
            <person name="Lopez-Fernandez M."/>
            <person name="Wu X."/>
            <person name="de Brujin I."/>
            <person name="Lundin D."/>
            <person name="Andersson A."/>
            <person name="Bertilsson S."/>
            <person name="Dopson M."/>
        </authorList>
    </citation>
    <scope>NUCLEOTIDE SEQUENCE</scope>
    <source>
        <strain evidence="2">MM415A06705</strain>
        <strain evidence="3">MM415B08389</strain>
    </source>
</reference>
<name>A0A6M3LU33_9ZZZZ</name>
<dbReference type="Pfam" id="PF13619">
    <property type="entry name" value="KTSC"/>
    <property type="match status" value="1"/>
</dbReference>
<evidence type="ECO:0000313" key="3">
    <source>
        <dbReference type="EMBL" id="QJA96491.1"/>
    </source>
</evidence>
<dbReference type="AlphaFoldDB" id="A0A6M3LU33"/>
<feature type="domain" description="KTSC" evidence="1">
    <location>
        <begin position="35"/>
        <end position="92"/>
    </location>
</feature>
<proteinExistence type="predicted"/>
<accession>A0A6M3LU33</accession>
<dbReference type="InterPro" id="IPR025309">
    <property type="entry name" value="KTSC_dom"/>
</dbReference>
<protein>
    <submittedName>
        <fullName evidence="3">Putative RNA binding domain protein</fullName>
    </submittedName>
</protein>
<dbReference type="EMBL" id="MT143405">
    <property type="protein sequence ID" value="QJA96491.1"/>
    <property type="molecule type" value="Genomic_DNA"/>
</dbReference>
<evidence type="ECO:0000313" key="2">
    <source>
        <dbReference type="EMBL" id="QJA68453.1"/>
    </source>
</evidence>
<organism evidence="3">
    <name type="scientific">viral metagenome</name>
    <dbReference type="NCBI Taxonomy" id="1070528"/>
    <lineage>
        <taxon>unclassified sequences</taxon>
        <taxon>metagenomes</taxon>
        <taxon>organismal metagenomes</taxon>
    </lineage>
</organism>
<evidence type="ECO:0000259" key="1">
    <source>
        <dbReference type="Pfam" id="PF13619"/>
    </source>
</evidence>
<dbReference type="EMBL" id="MT141618">
    <property type="protein sequence ID" value="QJA68453.1"/>
    <property type="molecule type" value="Genomic_DNA"/>
</dbReference>
<sequence length="102" mass="12242">MSDFIKHMRKYTQELFWYIYNDKEINEMIDKIKADSSNLDVFWYNKDTKVLTIEFKNGTAYEYSNVSPKVFEGLKTAESQGRYFHKNIRGVFLHKKLKKEGN</sequence>
<gene>
    <name evidence="2" type="ORF">MM415A06705_0010</name>
    <name evidence="3" type="ORF">MM415B08389_0009</name>
</gene>